<dbReference type="OrthoDB" id="2831558at2759"/>
<dbReference type="PANTHER" id="PTHR36091:SF1">
    <property type="entry name" value="ALTERED INHERITANCE OF MITOCHONDRIA PROTEIN 9, MITOCHONDRIAL"/>
    <property type="match status" value="1"/>
</dbReference>
<accession>A0A2B7YTC6</accession>
<dbReference type="InterPro" id="IPR051035">
    <property type="entry name" value="Mito_inheritance_9"/>
</dbReference>
<reference evidence="1 2" key="1">
    <citation type="submission" date="2017-10" db="EMBL/GenBank/DDBJ databases">
        <title>Comparative genomics in systemic dimorphic fungi from Ajellomycetaceae.</title>
        <authorList>
            <person name="Munoz J.F."/>
            <person name="Mcewen J.G."/>
            <person name="Clay O.K."/>
            <person name="Cuomo C.A."/>
        </authorList>
    </citation>
    <scope>NUCLEOTIDE SEQUENCE [LARGE SCALE GENOMIC DNA]</scope>
    <source>
        <strain evidence="1 2">UAMH7299</strain>
    </source>
</reference>
<comment type="caution">
    <text evidence="1">The sequence shown here is derived from an EMBL/GenBank/DDBJ whole genome shotgun (WGS) entry which is preliminary data.</text>
</comment>
<dbReference type="AlphaFoldDB" id="A0A2B7YTC6"/>
<gene>
    <name evidence="1" type="ORF">AJ80_01004</name>
</gene>
<sequence length="77" mass="9056">MRRLICTSHFAEYQAWNEVQQLAQECLDTDAEGWVAPQLDIAENRRLNKELLSMYIERMAEEKSPDEARAVWPFPES</sequence>
<dbReference type="Proteomes" id="UP000224634">
    <property type="component" value="Unassembled WGS sequence"/>
</dbReference>
<dbReference type="GO" id="GO:0005739">
    <property type="term" value="C:mitochondrion"/>
    <property type="evidence" value="ECO:0007669"/>
    <property type="project" value="TreeGrafter"/>
</dbReference>
<organism evidence="1 2">
    <name type="scientific">Polytolypa hystricis (strain UAMH7299)</name>
    <dbReference type="NCBI Taxonomy" id="1447883"/>
    <lineage>
        <taxon>Eukaryota</taxon>
        <taxon>Fungi</taxon>
        <taxon>Dikarya</taxon>
        <taxon>Ascomycota</taxon>
        <taxon>Pezizomycotina</taxon>
        <taxon>Eurotiomycetes</taxon>
        <taxon>Eurotiomycetidae</taxon>
        <taxon>Onygenales</taxon>
        <taxon>Onygenales incertae sedis</taxon>
        <taxon>Polytolypa</taxon>
    </lineage>
</organism>
<protein>
    <submittedName>
        <fullName evidence="1">Uncharacterized protein</fullName>
    </submittedName>
</protein>
<keyword evidence="2" id="KW-1185">Reference proteome</keyword>
<name>A0A2B7YTC6_POLH7</name>
<evidence type="ECO:0000313" key="1">
    <source>
        <dbReference type="EMBL" id="PGH27294.1"/>
    </source>
</evidence>
<dbReference type="STRING" id="1447883.A0A2B7YTC6"/>
<evidence type="ECO:0000313" key="2">
    <source>
        <dbReference type="Proteomes" id="UP000224634"/>
    </source>
</evidence>
<proteinExistence type="predicted"/>
<dbReference type="PANTHER" id="PTHR36091">
    <property type="entry name" value="ALTERED INHERITANCE OF MITOCHONDRIA PROTEIN 9, MITOCHONDRIAL"/>
    <property type="match status" value="1"/>
</dbReference>
<dbReference type="EMBL" id="PDNA01000008">
    <property type="protein sequence ID" value="PGH27294.1"/>
    <property type="molecule type" value="Genomic_DNA"/>
</dbReference>